<sequence length="197" mass="20689">MLVDSEPLAEEAWQHVLGQHGARITANDISAVAGTSVVDTYRHFAGKHNLPPYEDVTAAVNAYLLPAMAERLEPFADAVGAVRALAAAGSPLAVASSSDRAELNLKLEKFDLMRYFDFVIAGDEVPDAKPAPDIYLAAAAGLGVDPRSCVAVEDSVNGAMAAQAAGMRVVLVDRVGIIPASWSTVTSIDAALITMWL</sequence>
<dbReference type="InterPro" id="IPR051600">
    <property type="entry name" value="Beta-PGM-like"/>
</dbReference>
<evidence type="ECO:0000256" key="2">
    <source>
        <dbReference type="ARBA" id="ARBA00022723"/>
    </source>
</evidence>
<keyword evidence="4" id="KW-0119">Carbohydrate metabolism</keyword>
<evidence type="ECO:0000313" key="5">
    <source>
        <dbReference type="EMBL" id="VAW04538.1"/>
    </source>
</evidence>
<evidence type="ECO:0000256" key="1">
    <source>
        <dbReference type="ARBA" id="ARBA00001946"/>
    </source>
</evidence>
<gene>
    <name evidence="5" type="ORF">MNBD_ACTINO02-963</name>
</gene>
<organism evidence="5">
    <name type="scientific">hydrothermal vent metagenome</name>
    <dbReference type="NCBI Taxonomy" id="652676"/>
    <lineage>
        <taxon>unclassified sequences</taxon>
        <taxon>metagenomes</taxon>
        <taxon>ecological metagenomes</taxon>
    </lineage>
</organism>
<keyword evidence="2" id="KW-0479">Metal-binding</keyword>
<dbReference type="InterPro" id="IPR023214">
    <property type="entry name" value="HAD_sf"/>
</dbReference>
<dbReference type="Gene3D" id="3.40.50.1000">
    <property type="entry name" value="HAD superfamily/HAD-like"/>
    <property type="match status" value="1"/>
</dbReference>
<dbReference type="PANTHER" id="PTHR46193:SF18">
    <property type="entry name" value="HEXITOL PHOSPHATASE B"/>
    <property type="match status" value="1"/>
</dbReference>
<dbReference type="EMBL" id="UOEK01000290">
    <property type="protein sequence ID" value="VAW04538.1"/>
    <property type="molecule type" value="Genomic_DNA"/>
</dbReference>
<dbReference type="NCBIfam" id="TIGR01509">
    <property type="entry name" value="HAD-SF-IA-v3"/>
    <property type="match status" value="1"/>
</dbReference>
<dbReference type="InterPro" id="IPR006439">
    <property type="entry name" value="HAD-SF_hydro_IA"/>
</dbReference>
<evidence type="ECO:0000256" key="4">
    <source>
        <dbReference type="ARBA" id="ARBA00023277"/>
    </source>
</evidence>
<proteinExistence type="predicted"/>
<evidence type="ECO:0000256" key="3">
    <source>
        <dbReference type="ARBA" id="ARBA00022842"/>
    </source>
</evidence>
<dbReference type="PRINTS" id="PR00413">
    <property type="entry name" value="HADHALOGNASE"/>
</dbReference>
<dbReference type="GO" id="GO:0003824">
    <property type="term" value="F:catalytic activity"/>
    <property type="evidence" value="ECO:0007669"/>
    <property type="project" value="UniProtKB-ARBA"/>
</dbReference>
<dbReference type="GO" id="GO:0046872">
    <property type="term" value="F:metal ion binding"/>
    <property type="evidence" value="ECO:0007669"/>
    <property type="project" value="UniProtKB-KW"/>
</dbReference>
<dbReference type="PANTHER" id="PTHR46193">
    <property type="entry name" value="6-PHOSPHOGLUCONATE PHOSPHATASE"/>
    <property type="match status" value="1"/>
</dbReference>
<dbReference type="NCBIfam" id="TIGR01549">
    <property type="entry name" value="HAD-SF-IA-v1"/>
    <property type="match status" value="1"/>
</dbReference>
<comment type="cofactor">
    <cofactor evidence="1">
        <name>Mg(2+)</name>
        <dbReference type="ChEBI" id="CHEBI:18420"/>
    </cofactor>
</comment>
<dbReference type="InterPro" id="IPR041492">
    <property type="entry name" value="HAD_2"/>
</dbReference>
<dbReference type="AlphaFoldDB" id="A0A3B0SGR9"/>
<accession>A0A3B0SGR9</accession>
<dbReference type="InterPro" id="IPR036412">
    <property type="entry name" value="HAD-like_sf"/>
</dbReference>
<dbReference type="Pfam" id="PF13419">
    <property type="entry name" value="HAD_2"/>
    <property type="match status" value="1"/>
</dbReference>
<protein>
    <submittedName>
        <fullName evidence="5">Uncharacterized protein</fullName>
    </submittedName>
</protein>
<name>A0A3B0SGR9_9ZZZZ</name>
<dbReference type="SUPFAM" id="SSF56784">
    <property type="entry name" value="HAD-like"/>
    <property type="match status" value="1"/>
</dbReference>
<keyword evidence="3" id="KW-0460">Magnesium</keyword>
<reference evidence="5" key="1">
    <citation type="submission" date="2018-06" db="EMBL/GenBank/DDBJ databases">
        <authorList>
            <person name="Zhirakovskaya E."/>
        </authorList>
    </citation>
    <scope>NUCLEOTIDE SEQUENCE</scope>
</reference>
<dbReference type="InterPro" id="IPR023198">
    <property type="entry name" value="PGP-like_dom2"/>
</dbReference>
<dbReference type="Gene3D" id="1.10.150.240">
    <property type="entry name" value="Putative phosphatase, domain 2"/>
    <property type="match status" value="1"/>
</dbReference>